<evidence type="ECO:0000256" key="2">
    <source>
        <dbReference type="ARBA" id="ARBA00022475"/>
    </source>
</evidence>
<evidence type="ECO:0000256" key="5">
    <source>
        <dbReference type="ARBA" id="ARBA00023136"/>
    </source>
</evidence>
<evidence type="ECO:0000259" key="7">
    <source>
        <dbReference type="Pfam" id="PF09335"/>
    </source>
</evidence>
<keyword evidence="4 6" id="KW-1133">Transmembrane helix</keyword>
<evidence type="ECO:0000256" key="6">
    <source>
        <dbReference type="SAM" id="Phobius"/>
    </source>
</evidence>
<dbReference type="InterPro" id="IPR032816">
    <property type="entry name" value="VTT_dom"/>
</dbReference>
<protein>
    <recommendedName>
        <fullName evidence="7">VTT domain-containing protein</fullName>
    </recommendedName>
</protein>
<dbReference type="InterPro" id="IPR015414">
    <property type="entry name" value="TMEM64"/>
</dbReference>
<evidence type="ECO:0000313" key="8">
    <source>
        <dbReference type="EMBL" id="VAX35672.1"/>
    </source>
</evidence>
<dbReference type="AlphaFoldDB" id="A0A3B1D4L4"/>
<evidence type="ECO:0000256" key="3">
    <source>
        <dbReference type="ARBA" id="ARBA00022692"/>
    </source>
</evidence>
<evidence type="ECO:0000256" key="4">
    <source>
        <dbReference type="ARBA" id="ARBA00022989"/>
    </source>
</evidence>
<dbReference type="PANTHER" id="PTHR12677:SF59">
    <property type="entry name" value="GOLGI APPARATUS MEMBRANE PROTEIN TVP38-RELATED"/>
    <property type="match status" value="1"/>
</dbReference>
<proteinExistence type="predicted"/>
<feature type="domain" description="VTT" evidence="7">
    <location>
        <begin position="77"/>
        <end position="192"/>
    </location>
</feature>
<name>A0A3B1D4L4_9ZZZZ</name>
<sequence>MKEIKIKKLLFPFIIAVVAVALLVFALLQHQQNCPQCINLKLFTPEVIKHYIEGFGPWAIVVYVLLYAANTISLLPPIAIMSLSAGFLFGPIKGLVALTAGSFLGTTATFFISRYFGGALVDKLAKGEKTRAFQKKLGEKGFFVILPIRLIGFPPWEIVNYVSGLSEIKYKDYISATMLGIFPAIVIQVFFSDRLSNFNFKDPTLYAAVGAFFLLAIVPTMILNAKKKRKLNE</sequence>
<organism evidence="8">
    <name type="scientific">hydrothermal vent metagenome</name>
    <dbReference type="NCBI Taxonomy" id="652676"/>
    <lineage>
        <taxon>unclassified sequences</taxon>
        <taxon>metagenomes</taxon>
        <taxon>ecological metagenomes</taxon>
    </lineage>
</organism>
<accession>A0A3B1D4L4</accession>
<dbReference type="GO" id="GO:0005886">
    <property type="term" value="C:plasma membrane"/>
    <property type="evidence" value="ECO:0007669"/>
    <property type="project" value="UniProtKB-SubCell"/>
</dbReference>
<evidence type="ECO:0000256" key="1">
    <source>
        <dbReference type="ARBA" id="ARBA00004651"/>
    </source>
</evidence>
<keyword evidence="5 6" id="KW-0472">Membrane</keyword>
<keyword evidence="3 6" id="KW-0812">Transmembrane</keyword>
<reference evidence="8" key="1">
    <citation type="submission" date="2018-06" db="EMBL/GenBank/DDBJ databases">
        <authorList>
            <person name="Zhirakovskaya E."/>
        </authorList>
    </citation>
    <scope>NUCLEOTIDE SEQUENCE</scope>
</reference>
<feature type="transmembrane region" description="Helical" evidence="6">
    <location>
        <begin position="173"/>
        <end position="191"/>
    </location>
</feature>
<feature type="transmembrane region" description="Helical" evidence="6">
    <location>
        <begin position="203"/>
        <end position="223"/>
    </location>
</feature>
<dbReference type="PANTHER" id="PTHR12677">
    <property type="entry name" value="GOLGI APPARATUS MEMBRANE PROTEIN TVP38-RELATED"/>
    <property type="match status" value="1"/>
</dbReference>
<dbReference type="EMBL" id="UOGJ01000070">
    <property type="protein sequence ID" value="VAX35672.1"/>
    <property type="molecule type" value="Genomic_DNA"/>
</dbReference>
<feature type="transmembrane region" description="Helical" evidence="6">
    <location>
        <begin position="9"/>
        <end position="28"/>
    </location>
</feature>
<comment type="subcellular location">
    <subcellularLocation>
        <location evidence="1">Cell membrane</location>
        <topology evidence="1">Multi-pass membrane protein</topology>
    </subcellularLocation>
</comment>
<feature type="transmembrane region" description="Helical" evidence="6">
    <location>
        <begin position="98"/>
        <end position="121"/>
    </location>
</feature>
<dbReference type="Pfam" id="PF09335">
    <property type="entry name" value="VTT_dom"/>
    <property type="match status" value="1"/>
</dbReference>
<keyword evidence="2" id="KW-1003">Cell membrane</keyword>
<gene>
    <name evidence="8" type="ORF">MNBD_UNCLBAC01-1171</name>
</gene>